<comment type="caution">
    <text evidence="7">The sequence shown here is derived from an EMBL/GenBank/DDBJ whole genome shotgun (WGS) entry which is preliminary data.</text>
</comment>
<protein>
    <submittedName>
        <fullName evidence="7">Protein RALF-like 22</fullName>
    </submittedName>
</protein>
<evidence type="ECO:0000256" key="1">
    <source>
        <dbReference type="ARBA" id="ARBA00004613"/>
    </source>
</evidence>
<evidence type="ECO:0000313" key="8">
    <source>
        <dbReference type="Proteomes" id="UP001141552"/>
    </source>
</evidence>
<dbReference type="GO" id="GO:0009506">
    <property type="term" value="C:plasmodesma"/>
    <property type="evidence" value="ECO:0007669"/>
    <property type="project" value="TreeGrafter"/>
</dbReference>
<keyword evidence="4" id="KW-0372">Hormone</keyword>
<reference evidence="7" key="2">
    <citation type="journal article" date="2023" name="Plants (Basel)">
        <title>Annotation of the Turnera subulata (Passifloraceae) Draft Genome Reveals the S-Locus Evolved after the Divergence of Turneroideae from Passifloroideae in a Stepwise Manner.</title>
        <authorList>
            <person name="Henning P.M."/>
            <person name="Roalson E.H."/>
            <person name="Mir W."/>
            <person name="McCubbin A.G."/>
            <person name="Shore J.S."/>
        </authorList>
    </citation>
    <scope>NUCLEOTIDE SEQUENCE</scope>
    <source>
        <strain evidence="7">F60SS</strain>
    </source>
</reference>
<keyword evidence="6" id="KW-1015">Disulfide bond</keyword>
<evidence type="ECO:0000256" key="3">
    <source>
        <dbReference type="ARBA" id="ARBA00022525"/>
    </source>
</evidence>
<comment type="subcellular location">
    <subcellularLocation>
        <location evidence="1">Secreted</location>
    </subcellularLocation>
</comment>
<evidence type="ECO:0000256" key="5">
    <source>
        <dbReference type="ARBA" id="ARBA00022729"/>
    </source>
</evidence>
<dbReference type="Proteomes" id="UP001141552">
    <property type="component" value="Unassembled WGS sequence"/>
</dbReference>
<keyword evidence="5" id="KW-0732">Signal</keyword>
<dbReference type="Pfam" id="PF05498">
    <property type="entry name" value="RALF"/>
    <property type="match status" value="1"/>
</dbReference>
<dbReference type="OrthoDB" id="1613518at2759"/>
<proteinExistence type="inferred from homology"/>
<keyword evidence="3" id="KW-0964">Secreted</keyword>
<dbReference type="EMBL" id="JAKUCV010002213">
    <property type="protein sequence ID" value="KAJ4843519.1"/>
    <property type="molecule type" value="Genomic_DNA"/>
</dbReference>
<reference evidence="7" key="1">
    <citation type="submission" date="2022-02" db="EMBL/GenBank/DDBJ databases">
        <authorList>
            <person name="Henning P.M."/>
            <person name="McCubbin A.G."/>
            <person name="Shore J.S."/>
        </authorList>
    </citation>
    <scope>NUCLEOTIDE SEQUENCE</scope>
    <source>
        <strain evidence="7">F60SS</strain>
        <tissue evidence="7">Leaves</tissue>
    </source>
</reference>
<dbReference type="PANTHER" id="PTHR33136">
    <property type="entry name" value="RAPID ALKALINIZATION FACTOR-LIKE"/>
    <property type="match status" value="1"/>
</dbReference>
<evidence type="ECO:0000256" key="6">
    <source>
        <dbReference type="ARBA" id="ARBA00023157"/>
    </source>
</evidence>
<evidence type="ECO:0000256" key="4">
    <source>
        <dbReference type="ARBA" id="ARBA00022702"/>
    </source>
</evidence>
<dbReference type="GO" id="GO:0040008">
    <property type="term" value="P:regulation of growth"/>
    <property type="evidence" value="ECO:0007669"/>
    <property type="project" value="UniProtKB-ARBA"/>
</dbReference>
<evidence type="ECO:0000256" key="2">
    <source>
        <dbReference type="ARBA" id="ARBA00009178"/>
    </source>
</evidence>
<keyword evidence="8" id="KW-1185">Reference proteome</keyword>
<name>A0A9Q0G754_9ROSI</name>
<dbReference type="AlphaFoldDB" id="A0A9Q0G754"/>
<evidence type="ECO:0000313" key="7">
    <source>
        <dbReference type="EMBL" id="KAJ4843519.1"/>
    </source>
</evidence>
<dbReference type="GO" id="GO:0005576">
    <property type="term" value="C:extracellular region"/>
    <property type="evidence" value="ECO:0007669"/>
    <property type="project" value="UniProtKB-SubCell"/>
</dbReference>
<comment type="similarity">
    <text evidence="2">Belongs to the plant rapid alkalinization factor (RALF) family.</text>
</comment>
<dbReference type="PANTHER" id="PTHR33136:SF95">
    <property type="entry name" value="PROTEIN RALF-LIKE 33-RELATED"/>
    <property type="match status" value="1"/>
</dbReference>
<organism evidence="7 8">
    <name type="scientific">Turnera subulata</name>
    <dbReference type="NCBI Taxonomy" id="218843"/>
    <lineage>
        <taxon>Eukaryota</taxon>
        <taxon>Viridiplantae</taxon>
        <taxon>Streptophyta</taxon>
        <taxon>Embryophyta</taxon>
        <taxon>Tracheophyta</taxon>
        <taxon>Spermatophyta</taxon>
        <taxon>Magnoliopsida</taxon>
        <taxon>eudicotyledons</taxon>
        <taxon>Gunneridae</taxon>
        <taxon>Pentapetalae</taxon>
        <taxon>rosids</taxon>
        <taxon>fabids</taxon>
        <taxon>Malpighiales</taxon>
        <taxon>Passifloraceae</taxon>
        <taxon>Turnera</taxon>
    </lineage>
</organism>
<dbReference type="GO" id="GO:0005179">
    <property type="term" value="F:hormone activity"/>
    <property type="evidence" value="ECO:0007669"/>
    <property type="project" value="UniProtKB-KW"/>
</dbReference>
<gene>
    <name evidence="7" type="primary">RALFL22</name>
    <name evidence="7" type="ORF">Tsubulata_046784</name>
</gene>
<dbReference type="InterPro" id="IPR008801">
    <property type="entry name" value="RALF"/>
</dbReference>
<sequence length="101" mass="11827">MATFVVLQRVTCESRQSNIAALLLGGFVGDQIDEEEEMMLESDVSRRILEQKQKYISYAALAKNNVPCKRKGESYYTCQPRQRVNPYRRGCSRITRCYRFY</sequence>
<dbReference type="GO" id="GO:0019722">
    <property type="term" value="P:calcium-mediated signaling"/>
    <property type="evidence" value="ECO:0007669"/>
    <property type="project" value="TreeGrafter"/>
</dbReference>
<accession>A0A9Q0G754</accession>